<feature type="active site" description="Proton acceptor" evidence="3">
    <location>
        <position position="67"/>
    </location>
</feature>
<dbReference type="GO" id="GO:0016094">
    <property type="term" value="P:polyprenol biosynthetic process"/>
    <property type="evidence" value="ECO:0007669"/>
    <property type="project" value="TreeGrafter"/>
</dbReference>
<feature type="binding site" evidence="3">
    <location>
        <position position="183"/>
    </location>
    <ligand>
        <name>substrate</name>
    </ligand>
</feature>
<evidence type="ECO:0000256" key="3">
    <source>
        <dbReference type="HAMAP-Rule" id="MF_01139"/>
    </source>
</evidence>
<evidence type="ECO:0000313" key="4">
    <source>
        <dbReference type="EMBL" id="OGF28550.1"/>
    </source>
</evidence>
<dbReference type="InterPro" id="IPR001441">
    <property type="entry name" value="UPP_synth-like"/>
</dbReference>
<dbReference type="CDD" id="cd00475">
    <property type="entry name" value="Cis_IPPS"/>
    <property type="match status" value="1"/>
</dbReference>
<dbReference type="PANTHER" id="PTHR10291">
    <property type="entry name" value="DEHYDRODOLICHYL DIPHOSPHATE SYNTHASE FAMILY MEMBER"/>
    <property type="match status" value="1"/>
</dbReference>
<dbReference type="Pfam" id="PF01255">
    <property type="entry name" value="Prenyltransf"/>
    <property type="match status" value="1"/>
</dbReference>
<feature type="binding site" evidence="3">
    <location>
        <position position="19"/>
    </location>
    <ligand>
        <name>Mg(2+)</name>
        <dbReference type="ChEBI" id="CHEBI:18420"/>
    </ligand>
</feature>
<protein>
    <recommendedName>
        <fullName evidence="3">Isoprenyl transferase</fullName>
        <ecNumber evidence="3">2.5.1.-</ecNumber>
    </recommendedName>
</protein>
<keyword evidence="1 3" id="KW-0808">Transferase</keyword>
<comment type="caution">
    <text evidence="4">The sequence shown here is derived from an EMBL/GenBank/DDBJ whole genome shotgun (WGS) entry which is preliminary data.</text>
</comment>
<feature type="binding site" evidence="3">
    <location>
        <position position="70"/>
    </location>
    <ligand>
        <name>substrate</name>
    </ligand>
</feature>
<feature type="binding site" evidence="3">
    <location>
        <position position="68"/>
    </location>
    <ligand>
        <name>substrate</name>
    </ligand>
</feature>
<gene>
    <name evidence="4" type="ORF">A2242_02625</name>
</gene>
<comment type="function">
    <text evidence="3">Catalyzes the condensation of isopentenyl diphosphate (IPP) with allylic pyrophosphates generating different type of terpenoids.</text>
</comment>
<reference evidence="4 5" key="1">
    <citation type="journal article" date="2016" name="Nat. Commun.">
        <title>Thousands of microbial genomes shed light on interconnected biogeochemical processes in an aquifer system.</title>
        <authorList>
            <person name="Anantharaman K."/>
            <person name="Brown C.T."/>
            <person name="Hug L.A."/>
            <person name="Sharon I."/>
            <person name="Castelle C.J."/>
            <person name="Probst A.J."/>
            <person name="Thomas B.C."/>
            <person name="Singh A."/>
            <person name="Wilkins M.J."/>
            <person name="Karaoz U."/>
            <person name="Brodie E.L."/>
            <person name="Williams K.H."/>
            <person name="Hubbard S.S."/>
            <person name="Banfield J.F."/>
        </authorList>
    </citation>
    <scope>NUCLEOTIDE SEQUENCE [LARGE SCALE GENOMIC DNA]</scope>
</reference>
<dbReference type="NCBIfam" id="TIGR00055">
    <property type="entry name" value="uppS"/>
    <property type="match status" value="1"/>
</dbReference>
<dbReference type="InterPro" id="IPR036424">
    <property type="entry name" value="UPP_synth-like_sf"/>
</dbReference>
<feature type="active site" evidence="3">
    <location>
        <position position="19"/>
    </location>
</feature>
<dbReference type="GO" id="GO:0000287">
    <property type="term" value="F:magnesium ion binding"/>
    <property type="evidence" value="ECO:0007669"/>
    <property type="project" value="UniProtKB-UniRule"/>
</dbReference>
<dbReference type="SUPFAM" id="SSF64005">
    <property type="entry name" value="Undecaprenyl diphosphate synthase"/>
    <property type="match status" value="1"/>
</dbReference>
<dbReference type="STRING" id="1797995.A2242_02625"/>
<keyword evidence="3" id="KW-0460">Magnesium</keyword>
<dbReference type="InterPro" id="IPR018520">
    <property type="entry name" value="UPP_synth-like_CS"/>
</dbReference>
<dbReference type="PANTHER" id="PTHR10291:SF43">
    <property type="entry name" value="DEHYDRODOLICHYL DIPHOSPHATE SYNTHASE COMPLEX SUBUNIT DHDDS"/>
    <property type="match status" value="1"/>
</dbReference>
<dbReference type="AlphaFoldDB" id="A0A1F5SPD9"/>
<feature type="binding site" evidence="3">
    <location>
        <begin position="189"/>
        <end position="191"/>
    </location>
    <ligand>
        <name>substrate</name>
    </ligand>
</feature>
<organism evidence="4 5">
    <name type="scientific">Candidatus Falkowbacteria bacterium RIFOXYA2_FULL_47_9</name>
    <dbReference type="NCBI Taxonomy" id="1797995"/>
    <lineage>
        <taxon>Bacteria</taxon>
        <taxon>Candidatus Falkowiibacteriota</taxon>
    </lineage>
</organism>
<name>A0A1F5SPD9_9BACT</name>
<comment type="cofactor">
    <cofactor evidence="3">
        <name>Mg(2+)</name>
        <dbReference type="ChEBI" id="CHEBI:18420"/>
    </cofactor>
    <text evidence="3">Binds 2 magnesium ions per subunit.</text>
</comment>
<dbReference type="HAMAP" id="MF_01139">
    <property type="entry name" value="ISPT"/>
    <property type="match status" value="1"/>
</dbReference>
<feature type="binding site" evidence="3">
    <location>
        <position position="36"/>
    </location>
    <ligand>
        <name>substrate</name>
    </ligand>
</feature>
<dbReference type="EMBL" id="MFGC01000009">
    <property type="protein sequence ID" value="OGF28550.1"/>
    <property type="molecule type" value="Genomic_DNA"/>
</dbReference>
<dbReference type="EC" id="2.5.1.-" evidence="3"/>
<evidence type="ECO:0000256" key="2">
    <source>
        <dbReference type="ARBA" id="ARBA00038453"/>
    </source>
</evidence>
<dbReference type="GO" id="GO:0045547">
    <property type="term" value="F:ditrans,polycis-polyprenyl diphosphate synthase [(2E,6E)-farnesyl diphosphate specific] activity"/>
    <property type="evidence" value="ECO:0007669"/>
    <property type="project" value="TreeGrafter"/>
</dbReference>
<dbReference type="Proteomes" id="UP000178925">
    <property type="component" value="Unassembled WGS sequence"/>
</dbReference>
<comment type="caution">
    <text evidence="3">Lacks conserved residue(s) required for the propagation of feature annotation.</text>
</comment>
<sequence length="234" mass="27356">MLAETQKRKIPVHVGLILDGNRRWARERNLSVYEGHRKGYEKVIDACDWFFLRGVQVLSVYAFSSENWKRDKKEVDDLMVLAGLLITENLDDFCKKDYRILFSGRIEELPGDLPQEFSVASDKTKANTSGTLHVCFNYGGRVELIDAVKKIVKNELTEEQIHEGIIKKYLYNPLLPEPDIIVRTGGEQRLSNFLLWQTAYSELLFLKKYWPDFEELDVVSIIDEYNNRQRRYGE</sequence>
<evidence type="ECO:0000256" key="1">
    <source>
        <dbReference type="ARBA" id="ARBA00022679"/>
    </source>
</evidence>
<feature type="binding site" evidence="3">
    <location>
        <position position="202"/>
    </location>
    <ligand>
        <name>Mg(2+)</name>
        <dbReference type="ChEBI" id="CHEBI:18420"/>
    </ligand>
</feature>
<feature type="binding site" evidence="3">
    <location>
        <position position="24"/>
    </location>
    <ligand>
        <name>substrate</name>
    </ligand>
</feature>
<comment type="subunit">
    <text evidence="3">Homodimer.</text>
</comment>
<keyword evidence="3" id="KW-0479">Metal-binding</keyword>
<accession>A0A1F5SPD9</accession>
<comment type="similarity">
    <text evidence="2">Belongs to the UPP synthase family. Z-FPP synthase subfamily.</text>
</comment>
<dbReference type="PROSITE" id="PS01066">
    <property type="entry name" value="UPP_SYNTHASE"/>
    <property type="match status" value="1"/>
</dbReference>
<proteinExistence type="inferred from homology"/>
<feature type="binding site" evidence="3">
    <location>
        <begin position="64"/>
        <end position="66"/>
    </location>
    <ligand>
        <name>substrate</name>
    </ligand>
</feature>
<dbReference type="Gene3D" id="3.40.1180.10">
    <property type="entry name" value="Decaprenyl diphosphate synthase-like"/>
    <property type="match status" value="1"/>
</dbReference>
<evidence type="ECO:0000313" key="5">
    <source>
        <dbReference type="Proteomes" id="UP000178925"/>
    </source>
</evidence>
<feature type="binding site" evidence="3">
    <location>
        <begin position="20"/>
        <end position="23"/>
    </location>
    <ligand>
        <name>substrate</name>
    </ligand>
</feature>